<organism evidence="1 2">
    <name type="scientific">Haematococcus lacustris</name>
    <name type="common">Green alga</name>
    <name type="synonym">Haematococcus pluvialis</name>
    <dbReference type="NCBI Taxonomy" id="44745"/>
    <lineage>
        <taxon>Eukaryota</taxon>
        <taxon>Viridiplantae</taxon>
        <taxon>Chlorophyta</taxon>
        <taxon>core chlorophytes</taxon>
        <taxon>Chlorophyceae</taxon>
        <taxon>CS clade</taxon>
        <taxon>Chlamydomonadales</taxon>
        <taxon>Haematococcaceae</taxon>
        <taxon>Haematococcus</taxon>
    </lineage>
</organism>
<reference evidence="1 2" key="1">
    <citation type="submission" date="2020-02" db="EMBL/GenBank/DDBJ databases">
        <title>Draft genome sequence of Haematococcus lacustris strain NIES-144.</title>
        <authorList>
            <person name="Morimoto D."/>
            <person name="Nakagawa S."/>
            <person name="Yoshida T."/>
            <person name="Sawayama S."/>
        </authorList>
    </citation>
    <scope>NUCLEOTIDE SEQUENCE [LARGE SCALE GENOMIC DNA]</scope>
    <source>
        <strain evidence="1 2">NIES-144</strain>
    </source>
</reference>
<keyword evidence="2" id="KW-1185">Reference proteome</keyword>
<protein>
    <submittedName>
        <fullName evidence="1">Uncharacterized protein</fullName>
    </submittedName>
</protein>
<feature type="non-terminal residue" evidence="1">
    <location>
        <position position="1"/>
    </location>
</feature>
<dbReference type="Proteomes" id="UP000485058">
    <property type="component" value="Unassembled WGS sequence"/>
</dbReference>
<sequence>MDGSARWQPDKVPGMLVKSQILTAPGTYTPAGTLRGSQAVVGPKAIK</sequence>
<name>A0A699Z102_HAELA</name>
<comment type="caution">
    <text evidence="1">The sequence shown here is derived from an EMBL/GenBank/DDBJ whole genome shotgun (WGS) entry which is preliminary data.</text>
</comment>
<dbReference type="AlphaFoldDB" id="A0A699Z102"/>
<dbReference type="EMBL" id="BLLF01000885">
    <property type="protein sequence ID" value="GFH15691.1"/>
    <property type="molecule type" value="Genomic_DNA"/>
</dbReference>
<evidence type="ECO:0000313" key="2">
    <source>
        <dbReference type="Proteomes" id="UP000485058"/>
    </source>
</evidence>
<gene>
    <name evidence="1" type="ORF">HaLaN_11965</name>
</gene>
<evidence type="ECO:0000313" key="1">
    <source>
        <dbReference type="EMBL" id="GFH15691.1"/>
    </source>
</evidence>
<accession>A0A699Z102</accession>
<proteinExistence type="predicted"/>